<proteinExistence type="predicted"/>
<dbReference type="InterPro" id="IPR043128">
    <property type="entry name" value="Rev_trsase/Diguanyl_cyclase"/>
</dbReference>
<dbReference type="CDD" id="cd01949">
    <property type="entry name" value="GGDEF"/>
    <property type="match status" value="1"/>
</dbReference>
<reference evidence="3 4" key="1">
    <citation type="submission" date="2024-09" db="EMBL/GenBank/DDBJ databases">
        <authorList>
            <person name="Sun Q."/>
            <person name="Mori K."/>
        </authorList>
    </citation>
    <scope>NUCLEOTIDE SEQUENCE [LARGE SCALE GENOMIC DNA]</scope>
    <source>
        <strain evidence="3 4">JCM 3331</strain>
    </source>
</reference>
<organism evidence="3 4">
    <name type="scientific">Streptomyces yanii</name>
    <dbReference type="NCBI Taxonomy" id="78510"/>
    <lineage>
        <taxon>Bacteria</taxon>
        <taxon>Bacillati</taxon>
        <taxon>Actinomycetota</taxon>
        <taxon>Actinomycetes</taxon>
        <taxon>Kitasatosporales</taxon>
        <taxon>Streptomycetaceae</taxon>
        <taxon>Streptomyces</taxon>
    </lineage>
</organism>
<name>A0ABV5RGJ3_9ACTN</name>
<evidence type="ECO:0000259" key="2">
    <source>
        <dbReference type="PROSITE" id="PS50887"/>
    </source>
</evidence>
<evidence type="ECO:0000256" key="1">
    <source>
        <dbReference type="SAM" id="MobiDB-lite"/>
    </source>
</evidence>
<dbReference type="RefSeq" id="WP_345513418.1">
    <property type="nucleotide sequence ID" value="NZ_BAAAXD010000022.1"/>
</dbReference>
<dbReference type="Proteomes" id="UP001589710">
    <property type="component" value="Unassembled WGS sequence"/>
</dbReference>
<gene>
    <name evidence="3" type="ORF">ACFFTL_28995</name>
</gene>
<feature type="compositionally biased region" description="Low complexity" evidence="1">
    <location>
        <begin position="210"/>
        <end position="220"/>
    </location>
</feature>
<dbReference type="PANTHER" id="PTHR45138:SF9">
    <property type="entry name" value="DIGUANYLATE CYCLASE DGCM-RELATED"/>
    <property type="match status" value="1"/>
</dbReference>
<dbReference type="Gene3D" id="3.30.70.270">
    <property type="match status" value="1"/>
</dbReference>
<dbReference type="EC" id="2.7.7.65" evidence="3"/>
<feature type="region of interest" description="Disordered" evidence="1">
    <location>
        <begin position="201"/>
        <end position="220"/>
    </location>
</feature>
<feature type="domain" description="GGDEF" evidence="2">
    <location>
        <begin position="64"/>
        <end position="196"/>
    </location>
</feature>
<evidence type="ECO:0000313" key="3">
    <source>
        <dbReference type="EMBL" id="MFB9576211.1"/>
    </source>
</evidence>
<sequence length="220" mass="23968">MTTLALPRKTLHITALAVPLAGWTLHTTVLRRRLVQAQRDPLTSTWRREEFTDRAQRLLKRHPDEVVLILADADHFKQLNDRHGHAAGDTALAAIGSRLTEWAGRHGVAGRLGGDEFAALTPIEPRHQELRLDHLARLMTRPIPYGDGRLPLTVSLGAATPAGVGSTDLPTLMRAADTAMYEGKHTGVVVRASLGHAQVPSINGRREGRPGTAARTTTRP</sequence>
<dbReference type="GO" id="GO:0052621">
    <property type="term" value="F:diguanylate cyclase activity"/>
    <property type="evidence" value="ECO:0007669"/>
    <property type="project" value="UniProtKB-EC"/>
</dbReference>
<keyword evidence="3" id="KW-0808">Transferase</keyword>
<dbReference type="EMBL" id="JBHMCG010000125">
    <property type="protein sequence ID" value="MFB9576211.1"/>
    <property type="molecule type" value="Genomic_DNA"/>
</dbReference>
<accession>A0ABV5RGJ3</accession>
<keyword evidence="4" id="KW-1185">Reference proteome</keyword>
<dbReference type="PANTHER" id="PTHR45138">
    <property type="entry name" value="REGULATORY COMPONENTS OF SENSORY TRANSDUCTION SYSTEM"/>
    <property type="match status" value="1"/>
</dbReference>
<protein>
    <submittedName>
        <fullName evidence="3">GGDEF domain-containing protein</fullName>
        <ecNumber evidence="3">2.7.7.65</ecNumber>
    </submittedName>
</protein>
<dbReference type="Pfam" id="PF00990">
    <property type="entry name" value="GGDEF"/>
    <property type="match status" value="1"/>
</dbReference>
<evidence type="ECO:0000313" key="4">
    <source>
        <dbReference type="Proteomes" id="UP001589710"/>
    </source>
</evidence>
<dbReference type="InterPro" id="IPR050469">
    <property type="entry name" value="Diguanylate_Cyclase"/>
</dbReference>
<dbReference type="InterPro" id="IPR029787">
    <property type="entry name" value="Nucleotide_cyclase"/>
</dbReference>
<dbReference type="PROSITE" id="PS50887">
    <property type="entry name" value="GGDEF"/>
    <property type="match status" value="1"/>
</dbReference>
<dbReference type="NCBIfam" id="TIGR00254">
    <property type="entry name" value="GGDEF"/>
    <property type="match status" value="1"/>
</dbReference>
<comment type="caution">
    <text evidence="3">The sequence shown here is derived from an EMBL/GenBank/DDBJ whole genome shotgun (WGS) entry which is preliminary data.</text>
</comment>
<keyword evidence="3" id="KW-0548">Nucleotidyltransferase</keyword>
<dbReference type="InterPro" id="IPR000160">
    <property type="entry name" value="GGDEF_dom"/>
</dbReference>
<dbReference type="SMART" id="SM00267">
    <property type="entry name" value="GGDEF"/>
    <property type="match status" value="1"/>
</dbReference>
<dbReference type="SUPFAM" id="SSF55073">
    <property type="entry name" value="Nucleotide cyclase"/>
    <property type="match status" value="1"/>
</dbReference>